<dbReference type="EMBL" id="JAXOVC010000010">
    <property type="protein sequence ID" value="KAK4496336.1"/>
    <property type="molecule type" value="Genomic_DNA"/>
</dbReference>
<sequence>MKLSTLIALSASFTTAISAETSAAKHNAMNAMPETMKKLDIDLVAPEEEFAEMLSNLFEQFEREKAPASPIDIECPDIREILAPETDRLRQEVDQLQRDLADLCEPADMDPVQALEELNEVKATAMHDLFRKKVLEEPSLSAPAPAQDIFSATLEYDVPGSRRVIHFKPASREKLDEALRDVEAPLPESAEANVNLSQKTLNGVTEARKLGDRLAARAFRAAAAVTGVEGVGDKSDRDESDCAKPYRVLDKG</sequence>
<organism evidence="3 4">
    <name type="scientific">Zasmidium cellare</name>
    <name type="common">Wine cellar mold</name>
    <name type="synonym">Racodium cellare</name>
    <dbReference type="NCBI Taxonomy" id="395010"/>
    <lineage>
        <taxon>Eukaryota</taxon>
        <taxon>Fungi</taxon>
        <taxon>Dikarya</taxon>
        <taxon>Ascomycota</taxon>
        <taxon>Pezizomycotina</taxon>
        <taxon>Dothideomycetes</taxon>
        <taxon>Dothideomycetidae</taxon>
        <taxon>Mycosphaerellales</taxon>
        <taxon>Mycosphaerellaceae</taxon>
        <taxon>Zasmidium</taxon>
    </lineage>
</organism>
<dbReference type="Proteomes" id="UP001305779">
    <property type="component" value="Unassembled WGS sequence"/>
</dbReference>
<evidence type="ECO:0000313" key="3">
    <source>
        <dbReference type="EMBL" id="KAK4496336.1"/>
    </source>
</evidence>
<protein>
    <submittedName>
        <fullName evidence="3">Uncharacterized protein</fullName>
    </submittedName>
</protein>
<feature type="chain" id="PRO_5046460285" evidence="2">
    <location>
        <begin position="20"/>
        <end position="252"/>
    </location>
</feature>
<feature type="compositionally biased region" description="Basic and acidic residues" evidence="1">
    <location>
        <begin position="231"/>
        <end position="252"/>
    </location>
</feature>
<accession>A0ABR0E4J4</accession>
<evidence type="ECO:0000256" key="1">
    <source>
        <dbReference type="SAM" id="MobiDB-lite"/>
    </source>
</evidence>
<feature type="region of interest" description="Disordered" evidence="1">
    <location>
        <begin position="228"/>
        <end position="252"/>
    </location>
</feature>
<comment type="caution">
    <text evidence="3">The sequence shown here is derived from an EMBL/GenBank/DDBJ whole genome shotgun (WGS) entry which is preliminary data.</text>
</comment>
<feature type="signal peptide" evidence="2">
    <location>
        <begin position="1"/>
        <end position="19"/>
    </location>
</feature>
<proteinExistence type="predicted"/>
<evidence type="ECO:0000313" key="4">
    <source>
        <dbReference type="Proteomes" id="UP001305779"/>
    </source>
</evidence>
<gene>
    <name evidence="3" type="ORF">PRZ48_012316</name>
</gene>
<keyword evidence="2" id="KW-0732">Signal</keyword>
<evidence type="ECO:0000256" key="2">
    <source>
        <dbReference type="SAM" id="SignalP"/>
    </source>
</evidence>
<keyword evidence="4" id="KW-1185">Reference proteome</keyword>
<name>A0ABR0E4J4_ZASCE</name>
<reference evidence="3 4" key="1">
    <citation type="journal article" date="2023" name="G3 (Bethesda)">
        <title>A chromosome-level genome assembly of Zasmidium syzygii isolated from banana leaves.</title>
        <authorList>
            <person name="van Westerhoven A.C."/>
            <person name="Mehrabi R."/>
            <person name="Talebi R."/>
            <person name="Steentjes M.B.F."/>
            <person name="Corcolon B."/>
            <person name="Chong P.A."/>
            <person name="Kema G.H.J."/>
            <person name="Seidl M.F."/>
        </authorList>
    </citation>
    <scope>NUCLEOTIDE SEQUENCE [LARGE SCALE GENOMIC DNA]</scope>
    <source>
        <strain evidence="3 4">P124</strain>
    </source>
</reference>